<dbReference type="EMBL" id="CZAQ01000037">
    <property type="protein sequence ID" value="CUP32260.1"/>
    <property type="molecule type" value="Genomic_DNA"/>
</dbReference>
<proteinExistence type="predicted"/>
<feature type="transmembrane region" description="Helical" evidence="3">
    <location>
        <begin position="207"/>
        <end position="237"/>
    </location>
</feature>
<dbReference type="PANTHER" id="PTHR43158:SF2">
    <property type="entry name" value="SKFA PEPTIDE EXPORT ATP-BINDING PROTEIN SKFE"/>
    <property type="match status" value="1"/>
</dbReference>
<protein>
    <submittedName>
        <fullName evidence="5">Uncharacterized ABC transporter ATP-binding protein HI_1470</fullName>
    </submittedName>
</protein>
<keyword evidence="3" id="KW-1133">Transmembrane helix</keyword>
<keyword evidence="1" id="KW-0547">Nucleotide-binding</keyword>
<reference evidence="5 6" key="1">
    <citation type="submission" date="2015-09" db="EMBL/GenBank/DDBJ databases">
        <authorList>
            <consortium name="Pathogen Informatics"/>
        </authorList>
    </citation>
    <scope>NUCLEOTIDE SEQUENCE [LARGE SCALE GENOMIC DNA]</scope>
    <source>
        <strain evidence="5 6">2789STDY5834902</strain>
    </source>
</reference>
<dbReference type="PANTHER" id="PTHR43158">
    <property type="entry name" value="SKFA PEPTIDE EXPORT ATP-BINDING PROTEIN SKFE"/>
    <property type="match status" value="1"/>
</dbReference>
<dbReference type="SUPFAM" id="SSF52540">
    <property type="entry name" value="P-loop containing nucleoside triphosphate hydrolases"/>
    <property type="match status" value="1"/>
</dbReference>
<name>A0A174MDR0_9ACTN</name>
<gene>
    <name evidence="5" type="ORF">ERS852514_01707</name>
</gene>
<sequence length="637" mass="69656">MKTCDCLTYVRLNLEILAHNRGIMLLTALLALVFCIPVFLSVPTGADYLYGRASIEDQRALLVSQVSDGVYDTAPQELNSIIADERACLDRALESKADSREYYDAIADYDNLLLKEYRLGYLNGVDSELSLEAQGRLPRAIAMLPHPESYGSTTKMPGMILLAYYCGAVPAIAWLLVPVLVLYMSLEGDGKRFYDRALLSKLEMNACRVLVSGIASTVVLVLALVPCFVLATVFNGVGQTEYPVVFIQYGDVVERTVLVQLGLFAVFEAALSMMFACLGVCVYAGSRNRAISSMVIALVGGISQLPFYASKDAPWHALLPYMVSSYSASSFALGGASYANGAEVSLVPEASASHCFFAVMGAFVVCALGVISFSRLKSKNRWAWNHIRPDSLGEKSLLSLSLDALTVGKKQLVKGLQLDMTAGQIWGLVAPNGHGKTTLLNTLWGDAGPSVRVSGALCFHAKLCVDCEEMRKVFFLVPNRPSLLIPYMTVAFHLDRCRQIWHSPRTLDQVLDRFDLTELMNTPVSRLSDGNRQLLNVAMAYMSYCEVVLLDEPMNALDVRHVAIVSNALRDEAGRGAHVIISSHLIGNLESLCDAAVLLTGDDSRVVTREMGGDSEWIGNVYTQLFKTNDSETRKGR</sequence>
<feature type="transmembrane region" description="Helical" evidence="3">
    <location>
        <begin position="351"/>
        <end position="373"/>
    </location>
</feature>
<keyword evidence="3" id="KW-0472">Membrane</keyword>
<evidence type="ECO:0000259" key="4">
    <source>
        <dbReference type="PROSITE" id="PS50893"/>
    </source>
</evidence>
<evidence type="ECO:0000256" key="3">
    <source>
        <dbReference type="SAM" id="Phobius"/>
    </source>
</evidence>
<feature type="transmembrane region" description="Helical" evidence="3">
    <location>
        <begin position="21"/>
        <end position="40"/>
    </location>
</feature>
<dbReference type="AlphaFoldDB" id="A0A174MDR0"/>
<dbReference type="InterPro" id="IPR027417">
    <property type="entry name" value="P-loop_NTPase"/>
</dbReference>
<keyword evidence="3" id="KW-0812">Transmembrane</keyword>
<feature type="domain" description="ABC transporter" evidence="4">
    <location>
        <begin position="387"/>
        <end position="625"/>
    </location>
</feature>
<dbReference type="GO" id="GO:0005524">
    <property type="term" value="F:ATP binding"/>
    <property type="evidence" value="ECO:0007669"/>
    <property type="project" value="UniProtKB-KW"/>
</dbReference>
<evidence type="ECO:0000256" key="1">
    <source>
        <dbReference type="ARBA" id="ARBA00022741"/>
    </source>
</evidence>
<evidence type="ECO:0000313" key="6">
    <source>
        <dbReference type="Proteomes" id="UP000095454"/>
    </source>
</evidence>
<dbReference type="Proteomes" id="UP000095454">
    <property type="component" value="Unassembled WGS sequence"/>
</dbReference>
<dbReference type="PROSITE" id="PS50893">
    <property type="entry name" value="ABC_TRANSPORTER_2"/>
    <property type="match status" value="1"/>
</dbReference>
<keyword evidence="2 5" id="KW-0067">ATP-binding</keyword>
<dbReference type="SMART" id="SM00382">
    <property type="entry name" value="AAA"/>
    <property type="match status" value="1"/>
</dbReference>
<dbReference type="Gene3D" id="3.40.50.300">
    <property type="entry name" value="P-loop containing nucleotide triphosphate hydrolases"/>
    <property type="match status" value="1"/>
</dbReference>
<evidence type="ECO:0000256" key="2">
    <source>
        <dbReference type="ARBA" id="ARBA00022840"/>
    </source>
</evidence>
<feature type="transmembrane region" description="Helical" evidence="3">
    <location>
        <begin position="162"/>
        <end position="186"/>
    </location>
</feature>
<dbReference type="Pfam" id="PF00005">
    <property type="entry name" value="ABC_tran"/>
    <property type="match status" value="1"/>
</dbReference>
<evidence type="ECO:0000313" key="5">
    <source>
        <dbReference type="EMBL" id="CUP32260.1"/>
    </source>
</evidence>
<organism evidence="5 6">
    <name type="scientific">Collinsella aerofaciens</name>
    <dbReference type="NCBI Taxonomy" id="74426"/>
    <lineage>
        <taxon>Bacteria</taxon>
        <taxon>Bacillati</taxon>
        <taxon>Actinomycetota</taxon>
        <taxon>Coriobacteriia</taxon>
        <taxon>Coriobacteriales</taxon>
        <taxon>Coriobacteriaceae</taxon>
        <taxon>Collinsella</taxon>
    </lineage>
</organism>
<feature type="transmembrane region" description="Helical" evidence="3">
    <location>
        <begin position="290"/>
        <end position="309"/>
    </location>
</feature>
<feature type="transmembrane region" description="Helical" evidence="3">
    <location>
        <begin position="257"/>
        <end position="283"/>
    </location>
</feature>
<dbReference type="InterPro" id="IPR003439">
    <property type="entry name" value="ABC_transporter-like_ATP-bd"/>
</dbReference>
<dbReference type="InterPro" id="IPR003593">
    <property type="entry name" value="AAA+_ATPase"/>
</dbReference>
<dbReference type="RefSeq" id="WP_148315922.1">
    <property type="nucleotide sequence ID" value="NZ_CABIXX010000037.1"/>
</dbReference>
<dbReference type="GO" id="GO:0016887">
    <property type="term" value="F:ATP hydrolysis activity"/>
    <property type="evidence" value="ECO:0007669"/>
    <property type="project" value="InterPro"/>
</dbReference>
<accession>A0A174MDR0</accession>